<protein>
    <submittedName>
        <fullName evidence="3">Uncharacterized protein</fullName>
    </submittedName>
</protein>
<feature type="transmembrane region" description="Helical" evidence="2">
    <location>
        <begin position="6"/>
        <end position="23"/>
    </location>
</feature>
<gene>
    <name evidence="3" type="ORF">PMAYCL1PPCAC_01672</name>
</gene>
<sequence>TVLHFLILLPSLAALVTSLLFLCKKKKTITVVADDKPRRVAKKYYPNGMEKTLPYDTDSQIEIHEAVAKKRAEQEAEKEKKLAETAKKLNTDVNKLLYNNEGDIVRPAANDETLAMVADNLGNTVGQDMPV</sequence>
<keyword evidence="2" id="KW-1133">Transmembrane helix</keyword>
<proteinExistence type="predicted"/>
<keyword evidence="2" id="KW-0472">Membrane</keyword>
<keyword evidence="4" id="KW-1185">Reference proteome</keyword>
<evidence type="ECO:0000256" key="2">
    <source>
        <dbReference type="SAM" id="Phobius"/>
    </source>
</evidence>
<dbReference type="Proteomes" id="UP001328107">
    <property type="component" value="Unassembled WGS sequence"/>
</dbReference>
<feature type="non-terminal residue" evidence="3">
    <location>
        <position position="1"/>
    </location>
</feature>
<name>A0AAN4YZX9_9BILA</name>
<feature type="coiled-coil region" evidence="1">
    <location>
        <begin position="64"/>
        <end position="92"/>
    </location>
</feature>
<dbReference type="EMBL" id="BTRK01000001">
    <property type="protein sequence ID" value="GMR31478.1"/>
    <property type="molecule type" value="Genomic_DNA"/>
</dbReference>
<reference evidence="4" key="1">
    <citation type="submission" date="2022-10" db="EMBL/GenBank/DDBJ databases">
        <title>Genome assembly of Pristionchus species.</title>
        <authorList>
            <person name="Yoshida K."/>
            <person name="Sommer R.J."/>
        </authorList>
    </citation>
    <scope>NUCLEOTIDE SEQUENCE [LARGE SCALE GENOMIC DNA]</scope>
    <source>
        <strain evidence="4">RS5460</strain>
    </source>
</reference>
<keyword evidence="1" id="KW-0175">Coiled coil</keyword>
<accession>A0AAN4YZX9</accession>
<evidence type="ECO:0000256" key="1">
    <source>
        <dbReference type="SAM" id="Coils"/>
    </source>
</evidence>
<keyword evidence="2" id="KW-0812">Transmembrane</keyword>
<evidence type="ECO:0000313" key="4">
    <source>
        <dbReference type="Proteomes" id="UP001328107"/>
    </source>
</evidence>
<dbReference type="AlphaFoldDB" id="A0AAN4YZX9"/>
<organism evidence="3 4">
    <name type="scientific">Pristionchus mayeri</name>
    <dbReference type="NCBI Taxonomy" id="1317129"/>
    <lineage>
        <taxon>Eukaryota</taxon>
        <taxon>Metazoa</taxon>
        <taxon>Ecdysozoa</taxon>
        <taxon>Nematoda</taxon>
        <taxon>Chromadorea</taxon>
        <taxon>Rhabditida</taxon>
        <taxon>Rhabditina</taxon>
        <taxon>Diplogasteromorpha</taxon>
        <taxon>Diplogasteroidea</taxon>
        <taxon>Neodiplogasteridae</taxon>
        <taxon>Pristionchus</taxon>
    </lineage>
</organism>
<evidence type="ECO:0000313" key="3">
    <source>
        <dbReference type="EMBL" id="GMR31478.1"/>
    </source>
</evidence>
<comment type="caution">
    <text evidence="3">The sequence shown here is derived from an EMBL/GenBank/DDBJ whole genome shotgun (WGS) entry which is preliminary data.</text>
</comment>